<evidence type="ECO:0000259" key="4">
    <source>
        <dbReference type="Pfam" id="PF13088"/>
    </source>
</evidence>
<dbReference type="AlphaFoldDB" id="A0A918PL04"/>
<dbReference type="InterPro" id="IPR026856">
    <property type="entry name" value="Sialidase_fam"/>
</dbReference>
<comment type="similarity">
    <text evidence="2">Belongs to the glycosyl hydrolase 33 family.</text>
</comment>
<comment type="caution">
    <text evidence="5">The sequence shown here is derived from an EMBL/GenBank/DDBJ whole genome shotgun (WGS) entry which is preliminary data.</text>
</comment>
<dbReference type="EC" id="3.2.1.18" evidence="3"/>
<dbReference type="GO" id="GO:0009313">
    <property type="term" value="P:oligosaccharide catabolic process"/>
    <property type="evidence" value="ECO:0007669"/>
    <property type="project" value="TreeGrafter"/>
</dbReference>
<comment type="catalytic activity">
    <reaction evidence="1">
        <text>Hydrolysis of alpha-(2-&gt;3)-, alpha-(2-&gt;6)-, alpha-(2-&gt;8)- glycosidic linkages of terminal sialic acid residues in oligosaccharides, glycoproteins, glycolipids, colominic acid and synthetic substrates.</text>
        <dbReference type="EC" id="3.2.1.18"/>
    </reaction>
</comment>
<proteinExistence type="inferred from homology"/>
<protein>
    <recommendedName>
        <fullName evidence="3">exo-alpha-sialidase</fullName>
        <ecNumber evidence="3">3.2.1.18</ecNumber>
    </recommendedName>
</protein>
<reference evidence="5" key="2">
    <citation type="submission" date="2020-09" db="EMBL/GenBank/DDBJ databases">
        <authorList>
            <person name="Sun Q."/>
            <person name="Kim S."/>
        </authorList>
    </citation>
    <scope>NUCLEOTIDE SEQUENCE</scope>
    <source>
        <strain evidence="5">KCTC 12368</strain>
    </source>
</reference>
<accession>A0A918PL04</accession>
<dbReference type="PANTHER" id="PTHR10628">
    <property type="entry name" value="SIALIDASE"/>
    <property type="match status" value="1"/>
</dbReference>
<organism evidence="5 6">
    <name type="scientific">Echinicola pacifica</name>
    <dbReference type="NCBI Taxonomy" id="346377"/>
    <lineage>
        <taxon>Bacteria</taxon>
        <taxon>Pseudomonadati</taxon>
        <taxon>Bacteroidota</taxon>
        <taxon>Cytophagia</taxon>
        <taxon>Cytophagales</taxon>
        <taxon>Cyclobacteriaceae</taxon>
        <taxon>Echinicola</taxon>
    </lineage>
</organism>
<sequence length="348" mass="39092">MGSTATFSQEHHGGPDSNTVSLFYSGQEEGVVCYRIPALVTARNGHLIAAIDQRVPNCGDLKYSKDINIVIRRSLDNGKTWLPIEKIVDFPYGQSASDPSMVVDQQRGTIFLFYNYMDLDKAKDRYFFHMIKSEDHGETWSAPEDLTEQLSLDGWENDFKFITSGRAYQSPEGTILHTIVNLEKGGFVFGSEDHGMSWFVKPRAIQPFDESKIISLADGSWMINSRVNGAGYRYQHVSTDKGETWTTSKLTQLTDPSCNASLITYTTSAGEELLLFSNLNDAKERKNLQIRVSKDGGRSWPIVKTVYEGAAAYSSMTILGNGDLGIFYESDDYSINRFTSYPMSWLME</sequence>
<evidence type="ECO:0000256" key="3">
    <source>
        <dbReference type="ARBA" id="ARBA00012733"/>
    </source>
</evidence>
<dbReference type="GO" id="GO:0005737">
    <property type="term" value="C:cytoplasm"/>
    <property type="evidence" value="ECO:0007669"/>
    <property type="project" value="TreeGrafter"/>
</dbReference>
<gene>
    <name evidence="5" type="ORF">GCM10007049_03410</name>
</gene>
<dbReference type="Proteomes" id="UP000619457">
    <property type="component" value="Unassembled WGS sequence"/>
</dbReference>
<keyword evidence="6" id="KW-1185">Reference proteome</keyword>
<dbReference type="Pfam" id="PF13088">
    <property type="entry name" value="BNR_2"/>
    <property type="match status" value="1"/>
</dbReference>
<dbReference type="GO" id="GO:0004308">
    <property type="term" value="F:exo-alpha-sialidase activity"/>
    <property type="evidence" value="ECO:0007669"/>
    <property type="project" value="UniProtKB-EC"/>
</dbReference>
<dbReference type="Gene3D" id="2.120.10.10">
    <property type="match status" value="1"/>
</dbReference>
<dbReference type="GO" id="GO:0006689">
    <property type="term" value="P:ganglioside catabolic process"/>
    <property type="evidence" value="ECO:0007669"/>
    <property type="project" value="TreeGrafter"/>
</dbReference>
<dbReference type="InterPro" id="IPR011040">
    <property type="entry name" value="Sialidase"/>
</dbReference>
<dbReference type="InterPro" id="IPR036278">
    <property type="entry name" value="Sialidase_sf"/>
</dbReference>
<evidence type="ECO:0000313" key="6">
    <source>
        <dbReference type="Proteomes" id="UP000619457"/>
    </source>
</evidence>
<evidence type="ECO:0000256" key="1">
    <source>
        <dbReference type="ARBA" id="ARBA00000427"/>
    </source>
</evidence>
<evidence type="ECO:0000313" key="5">
    <source>
        <dbReference type="EMBL" id="GGZ14772.1"/>
    </source>
</evidence>
<dbReference type="GO" id="GO:0016020">
    <property type="term" value="C:membrane"/>
    <property type="evidence" value="ECO:0007669"/>
    <property type="project" value="TreeGrafter"/>
</dbReference>
<reference evidence="5" key="1">
    <citation type="journal article" date="2014" name="Int. J. Syst. Evol. Microbiol.">
        <title>Complete genome sequence of Corynebacterium casei LMG S-19264T (=DSM 44701T), isolated from a smear-ripened cheese.</title>
        <authorList>
            <consortium name="US DOE Joint Genome Institute (JGI-PGF)"/>
            <person name="Walter F."/>
            <person name="Albersmeier A."/>
            <person name="Kalinowski J."/>
            <person name="Ruckert C."/>
        </authorList>
    </citation>
    <scope>NUCLEOTIDE SEQUENCE</scope>
    <source>
        <strain evidence="5">KCTC 12368</strain>
    </source>
</reference>
<dbReference type="SUPFAM" id="SSF50939">
    <property type="entry name" value="Sialidases"/>
    <property type="match status" value="1"/>
</dbReference>
<name>A0A918PL04_9BACT</name>
<dbReference type="CDD" id="cd15482">
    <property type="entry name" value="Sialidase_non-viral"/>
    <property type="match status" value="1"/>
</dbReference>
<dbReference type="PANTHER" id="PTHR10628:SF30">
    <property type="entry name" value="EXO-ALPHA-SIALIDASE"/>
    <property type="match status" value="1"/>
</dbReference>
<feature type="domain" description="Sialidase" evidence="4">
    <location>
        <begin position="64"/>
        <end position="326"/>
    </location>
</feature>
<dbReference type="EMBL" id="BMWX01000001">
    <property type="protein sequence ID" value="GGZ14772.1"/>
    <property type="molecule type" value="Genomic_DNA"/>
</dbReference>
<evidence type="ECO:0000256" key="2">
    <source>
        <dbReference type="ARBA" id="ARBA00009348"/>
    </source>
</evidence>